<dbReference type="AlphaFoldDB" id="A0A1L9B470"/>
<evidence type="ECO:0008006" key="3">
    <source>
        <dbReference type="Google" id="ProtNLM"/>
    </source>
</evidence>
<evidence type="ECO:0000313" key="1">
    <source>
        <dbReference type="EMBL" id="OJH37071.1"/>
    </source>
</evidence>
<dbReference type="PANTHER" id="PTHR10061:SF0">
    <property type="entry name" value="S-FORMYLGLUTATHIONE HYDROLASE"/>
    <property type="match status" value="1"/>
</dbReference>
<evidence type="ECO:0000313" key="2">
    <source>
        <dbReference type="Proteomes" id="UP000182229"/>
    </source>
</evidence>
<dbReference type="EMBL" id="MPIN01000009">
    <property type="protein sequence ID" value="OJH37071.1"/>
    <property type="molecule type" value="Genomic_DNA"/>
</dbReference>
<dbReference type="PANTHER" id="PTHR10061">
    <property type="entry name" value="S-FORMYLGLUTATHIONE HYDROLASE"/>
    <property type="match status" value="1"/>
</dbReference>
<organism evidence="1 2">
    <name type="scientific">Cystobacter ferrugineus</name>
    <dbReference type="NCBI Taxonomy" id="83449"/>
    <lineage>
        <taxon>Bacteria</taxon>
        <taxon>Pseudomonadati</taxon>
        <taxon>Myxococcota</taxon>
        <taxon>Myxococcia</taxon>
        <taxon>Myxococcales</taxon>
        <taxon>Cystobacterineae</taxon>
        <taxon>Archangiaceae</taxon>
        <taxon>Cystobacter</taxon>
    </lineage>
</organism>
<sequence length="62" mass="7178">MDQGTADKFLHEQLRPELLREACDAVGQPLNLRIHEGYDHGYYFVPTFMEDHLCHHAVARNA</sequence>
<keyword evidence="2" id="KW-1185">Reference proteome</keyword>
<reference evidence="1 2" key="2">
    <citation type="submission" date="2016-12" db="EMBL/GenBank/DDBJ databases">
        <title>Draft Genome Sequence of Cystobacter ferrugineus Strain Cbfe23.</title>
        <authorList>
            <person name="Akbar S."/>
            <person name="Dowd S.E."/>
            <person name="Stevens D.C."/>
        </authorList>
    </citation>
    <scope>NUCLEOTIDE SEQUENCE [LARGE SCALE GENOMIC DNA]</scope>
    <source>
        <strain evidence="1 2">Cbfe23</strain>
    </source>
</reference>
<gene>
    <name evidence="1" type="ORF">BON30_31820</name>
</gene>
<name>A0A1L9B470_9BACT</name>
<reference evidence="2" key="1">
    <citation type="submission" date="2016-11" db="EMBL/GenBank/DDBJ databases">
        <authorList>
            <person name="Shukria A."/>
            <person name="Stevens D.C."/>
        </authorList>
    </citation>
    <scope>NUCLEOTIDE SEQUENCE [LARGE SCALE GENOMIC DNA]</scope>
    <source>
        <strain evidence="2">Cbfe23</strain>
    </source>
</reference>
<dbReference type="Proteomes" id="UP000182229">
    <property type="component" value="Unassembled WGS sequence"/>
</dbReference>
<dbReference type="GO" id="GO:0005829">
    <property type="term" value="C:cytosol"/>
    <property type="evidence" value="ECO:0007669"/>
    <property type="project" value="TreeGrafter"/>
</dbReference>
<protein>
    <recommendedName>
        <fullName evidence="3">S-formylglutathione hydrolase</fullName>
    </recommendedName>
</protein>
<dbReference type="GO" id="GO:0046294">
    <property type="term" value="P:formaldehyde catabolic process"/>
    <property type="evidence" value="ECO:0007669"/>
    <property type="project" value="InterPro"/>
</dbReference>
<dbReference type="InterPro" id="IPR029058">
    <property type="entry name" value="AB_hydrolase_fold"/>
</dbReference>
<comment type="caution">
    <text evidence="1">The sequence shown here is derived from an EMBL/GenBank/DDBJ whole genome shotgun (WGS) entry which is preliminary data.</text>
</comment>
<dbReference type="InterPro" id="IPR014186">
    <property type="entry name" value="S-formylglutathione_hydrol"/>
</dbReference>
<dbReference type="Gene3D" id="3.40.50.1820">
    <property type="entry name" value="alpha/beta hydrolase"/>
    <property type="match status" value="1"/>
</dbReference>
<accession>A0A1L9B470</accession>
<dbReference type="SUPFAM" id="SSF53474">
    <property type="entry name" value="alpha/beta-Hydrolases"/>
    <property type="match status" value="1"/>
</dbReference>
<dbReference type="STRING" id="83449.BON30_31820"/>
<proteinExistence type="predicted"/>
<dbReference type="GO" id="GO:0018738">
    <property type="term" value="F:S-formylglutathione hydrolase activity"/>
    <property type="evidence" value="ECO:0007669"/>
    <property type="project" value="InterPro"/>
</dbReference>